<reference evidence="4" key="1">
    <citation type="journal article" date="2019" name="Int. J. Syst. Evol. Microbiol.">
        <title>The Global Catalogue of Microorganisms (GCM) 10K type strain sequencing project: providing services to taxonomists for standard genome sequencing and annotation.</title>
        <authorList>
            <consortium name="The Broad Institute Genomics Platform"/>
            <consortium name="The Broad Institute Genome Sequencing Center for Infectious Disease"/>
            <person name="Wu L."/>
            <person name="Ma J."/>
        </authorList>
    </citation>
    <scope>NUCLEOTIDE SEQUENCE [LARGE SCALE GENOMIC DNA]</scope>
    <source>
        <strain evidence="4">CGMCC 1.12371</strain>
    </source>
</reference>
<dbReference type="InterPro" id="IPR004919">
    <property type="entry name" value="GmrSD_N"/>
</dbReference>
<evidence type="ECO:0000259" key="1">
    <source>
        <dbReference type="Pfam" id="PF03235"/>
    </source>
</evidence>
<evidence type="ECO:0000313" key="4">
    <source>
        <dbReference type="Proteomes" id="UP001596501"/>
    </source>
</evidence>
<dbReference type="Pfam" id="PF03235">
    <property type="entry name" value="GmrSD_N"/>
    <property type="match status" value="1"/>
</dbReference>
<evidence type="ECO:0000313" key="3">
    <source>
        <dbReference type="EMBL" id="MFC7411814.1"/>
    </source>
</evidence>
<evidence type="ECO:0000259" key="2">
    <source>
        <dbReference type="Pfam" id="PF07510"/>
    </source>
</evidence>
<name>A0ABW2QQZ5_9BURK</name>
<feature type="domain" description="GmrSD restriction endonucleases N-terminal" evidence="1">
    <location>
        <begin position="19"/>
        <end position="222"/>
    </location>
</feature>
<keyword evidence="4" id="KW-1185">Reference proteome</keyword>
<dbReference type="InterPro" id="IPR011089">
    <property type="entry name" value="GmrSD_C"/>
</dbReference>
<accession>A0ABW2QQZ5</accession>
<sequence length="656" mass="76467">MTIKSELYSLEAIVKERPDWHFNIPIYQRLYVWGEDQVLTLLNDLVNAYERGEEIFFLGGTLLVEQAGAHGPHFDLIDGQQRFTTLWMLCHAWREALTPFLATTTGDKRIKPRLRFAIRPEVNSFLETMVFGDQGRAVPDDEATKRMRIALDLMRSVFEKRPLPAGVTNLQAHLRGLTEFVFGRVKFVITTVPPETDLNKLFEVINNRGVQLQHHEILKARMLDALNEDERGSYAVLWDACADMENFVERNLSGNFKGFASEVADCYDSGQLTVASAVRAILAKRIQEQNHHHALTLAEILQAPDDAQAGGGETETEATEPTWVRGMFGFPLFLQHVLRIWLFEHGRPDLPRLLDRELLALFEEHFFKPAEDRRESVRSFIDLLWRLRVIFDEHLIKWVDQGEEEIHLISAVSLSPSSGKRYMSRSRESDSHQGFSLLQSMLYHSQEITTQYWVTPLLYFMHRNLESDAARYFAYLRHLDNHMLGSDASGSLVVRSRSFMEDPWRRSNAIHAVEIAKPSGVKFAHYWFYKLEFVLWFQKKRQTERWRKFRLTAKSSVEHISPQTPTKRDDNRVDEALDYFGNLALVSRSLNSEYGNLPFNEKRQRFLNNNKSRLDSLKMDLIYERDRWNDDMAFSHQQEMISCLSDYWENTLRLVP</sequence>
<dbReference type="PANTHER" id="PTHR35149">
    <property type="entry name" value="SLL5132 PROTEIN"/>
    <property type="match status" value="1"/>
</dbReference>
<dbReference type="Proteomes" id="UP001596501">
    <property type="component" value="Unassembled WGS sequence"/>
</dbReference>
<feature type="domain" description="GmrSD restriction endonucleases C-terminal" evidence="2">
    <location>
        <begin position="520"/>
        <end position="641"/>
    </location>
</feature>
<comment type="caution">
    <text evidence="3">The sequence shown here is derived from an EMBL/GenBank/DDBJ whole genome shotgun (WGS) entry which is preliminary data.</text>
</comment>
<organism evidence="3 4">
    <name type="scientific">Hydrogenophaga atypica</name>
    <dbReference type="NCBI Taxonomy" id="249409"/>
    <lineage>
        <taxon>Bacteria</taxon>
        <taxon>Pseudomonadati</taxon>
        <taxon>Pseudomonadota</taxon>
        <taxon>Betaproteobacteria</taxon>
        <taxon>Burkholderiales</taxon>
        <taxon>Comamonadaceae</taxon>
        <taxon>Hydrogenophaga</taxon>
    </lineage>
</organism>
<proteinExistence type="predicted"/>
<gene>
    <name evidence="3" type="ORF">ACFQPB_23460</name>
</gene>
<dbReference type="EMBL" id="JBHTCA010000055">
    <property type="protein sequence ID" value="MFC7411814.1"/>
    <property type="molecule type" value="Genomic_DNA"/>
</dbReference>
<dbReference type="RefSeq" id="WP_382228725.1">
    <property type="nucleotide sequence ID" value="NZ_JBHTCA010000055.1"/>
</dbReference>
<protein>
    <submittedName>
        <fullName evidence="3">DUF262 domain-containing protein</fullName>
    </submittedName>
</protein>
<dbReference type="Pfam" id="PF07510">
    <property type="entry name" value="GmrSD_C"/>
    <property type="match status" value="1"/>
</dbReference>
<dbReference type="PANTHER" id="PTHR35149:SF2">
    <property type="entry name" value="DUF262 DOMAIN-CONTAINING PROTEIN"/>
    <property type="match status" value="1"/>
</dbReference>